<dbReference type="KEGG" id="emv:HQR01_02695"/>
<dbReference type="EMBL" id="CP053921">
    <property type="protein sequence ID" value="QKG70366.1"/>
    <property type="molecule type" value="Genomic_DNA"/>
</dbReference>
<dbReference type="PROSITE" id="PS50110">
    <property type="entry name" value="RESPONSE_REGULATORY"/>
    <property type="match status" value="1"/>
</dbReference>
<evidence type="ECO:0000313" key="4">
    <source>
        <dbReference type="Proteomes" id="UP000504693"/>
    </source>
</evidence>
<gene>
    <name evidence="3" type="ORF">HQR01_02695</name>
</gene>
<dbReference type="AlphaFoldDB" id="A0A7D4B9W5"/>
<proteinExistence type="predicted"/>
<evidence type="ECO:0000313" key="3">
    <source>
        <dbReference type="EMBL" id="QKG70366.1"/>
    </source>
</evidence>
<dbReference type="GO" id="GO:0000160">
    <property type="term" value="P:phosphorelay signal transduction system"/>
    <property type="evidence" value="ECO:0007669"/>
    <property type="project" value="InterPro"/>
</dbReference>
<name>A0A7D4B9W5_9SPHN</name>
<protein>
    <recommendedName>
        <fullName evidence="2">Response regulatory domain-containing protein</fullName>
    </recommendedName>
</protein>
<keyword evidence="1" id="KW-0597">Phosphoprotein</keyword>
<dbReference type="InterPro" id="IPR011006">
    <property type="entry name" value="CheY-like_superfamily"/>
</dbReference>
<accession>A0A7D4B9W5</accession>
<dbReference type="Proteomes" id="UP000504693">
    <property type="component" value="Chromosome"/>
</dbReference>
<dbReference type="RefSeq" id="WP_173212331.1">
    <property type="nucleotide sequence ID" value="NZ_CP053921.1"/>
</dbReference>
<dbReference type="InterPro" id="IPR001789">
    <property type="entry name" value="Sig_transdc_resp-reg_receiver"/>
</dbReference>
<evidence type="ECO:0000259" key="2">
    <source>
        <dbReference type="PROSITE" id="PS50110"/>
    </source>
</evidence>
<sequence length="178" mass="19153">MEQARTLHIVGGSIHARADQVHLCFRLGFDCEIYADTAELVVRAPDSGVILAFDDHEAGGVTQVLRVLAVEGIWLPVVGTSFEPRPACVAQAIKAGALDYLRLPLNEERLAATIQRIATEADAYADWRCRSVGSVARHLGSAQFRSEARRRGLAPTTGGTARSKKGAHLADRLRALAG</sequence>
<keyword evidence="4" id="KW-1185">Reference proteome</keyword>
<evidence type="ECO:0000256" key="1">
    <source>
        <dbReference type="PROSITE-ProRule" id="PRU00169"/>
    </source>
</evidence>
<feature type="domain" description="Response regulatory" evidence="2">
    <location>
        <begin position="6"/>
        <end position="118"/>
    </location>
</feature>
<dbReference type="Gene3D" id="3.40.50.2300">
    <property type="match status" value="1"/>
</dbReference>
<feature type="modified residue" description="4-aspartylphosphate" evidence="1">
    <location>
        <position position="55"/>
    </location>
</feature>
<reference evidence="3 4" key="1">
    <citation type="submission" date="2020-05" db="EMBL/GenBank/DDBJ databases">
        <title>Erythrobacter mangrovi sp. nov., isolated from rhizosphere soil of mangrove plant (Kandelia candel).</title>
        <authorList>
            <person name="Ye Y.H."/>
        </authorList>
    </citation>
    <scope>NUCLEOTIDE SEQUENCE [LARGE SCALE GENOMIC DNA]</scope>
    <source>
        <strain evidence="3 4">EB310</strain>
    </source>
</reference>
<organism evidence="3 4">
    <name type="scientific">Erythrobacter mangrovi</name>
    <dbReference type="NCBI Taxonomy" id="2739433"/>
    <lineage>
        <taxon>Bacteria</taxon>
        <taxon>Pseudomonadati</taxon>
        <taxon>Pseudomonadota</taxon>
        <taxon>Alphaproteobacteria</taxon>
        <taxon>Sphingomonadales</taxon>
        <taxon>Erythrobacteraceae</taxon>
        <taxon>Erythrobacter/Porphyrobacter group</taxon>
        <taxon>Erythrobacter</taxon>
    </lineage>
</organism>
<dbReference type="SUPFAM" id="SSF52172">
    <property type="entry name" value="CheY-like"/>
    <property type="match status" value="1"/>
</dbReference>